<name>A0ABT7LZD9_9CYAN</name>
<dbReference type="EMBL" id="JASVEJ010000021">
    <property type="protein sequence ID" value="MDL5056927.1"/>
    <property type="molecule type" value="Genomic_DNA"/>
</dbReference>
<evidence type="ECO:0000313" key="2">
    <source>
        <dbReference type="EMBL" id="MDL5056927.1"/>
    </source>
</evidence>
<dbReference type="RefSeq" id="WP_285963138.1">
    <property type="nucleotide sequence ID" value="NZ_JASVEJ010000021.1"/>
</dbReference>
<dbReference type="InterPro" id="IPR024705">
    <property type="entry name" value="Ssp411"/>
</dbReference>
<reference evidence="2 3" key="1">
    <citation type="submission" date="2023-06" db="EMBL/GenBank/DDBJ databases">
        <title>Whole genome sequence of Oscillatoria calcuttensis NRMC-F 0142.</title>
        <authorList>
            <person name="Shakena Fathima T."/>
            <person name="Muralitharan G."/>
            <person name="Thajuddin N."/>
        </authorList>
    </citation>
    <scope>NUCLEOTIDE SEQUENCE [LARGE SCALE GENOMIC DNA]</scope>
    <source>
        <strain evidence="2 3">NRMC-F 0142</strain>
    </source>
</reference>
<proteinExistence type="predicted"/>
<sequence length="683" mass="76799">MSATHSPHTNSLIHETSPYLLQHAHNPVDWFPWSAEALAKAKAEDKPILLSIGYSACHWCHVMEHESFENPEIAGVMNRLFINIKVDREERPDLDHIYMQAVQQMTGQGGWPLNVFLTPEGIPFYGGTYFPPEGRYGRPGFVQVLESVAAAYRQRKDELLKQGHQLVEEMGDFLKAEPSQNSFTRPVLDKLAQQVVRQIDPYNGGFGAAPKFPQAMTLMFLARYIHRTGDETAGKLLRLTLDKMAGGGMYDQIGGGFCRYSTDAEWLVPHFEKMLYDNALLSRLYLEAWLLTGDTFYKDVCVDILEYVLREMTSPEGGFYSTQDADSEGVEGKFFVWSKQEFDSVIGHEDAALAAEYFDISAGGNWEHANIPNLRKLPAQFAREHGIDPGQFARKAKEWRCKLFGAREKRIKPGRDEKILTAWNGMMMSSFAQAGRLLGEPRYTEAARKNAEFILGNLRVPDTGRLWRNHKDGRSTLNAYLEDYALVIEGLVELHQATYDEAWITHAAQFARIVQEHFADKDKGGYFFTSQDHERLIQRPKEFDDNATPCGNSVMAFALQKLALLAGNPHFGFSADQSLRLVRDLVGRSPLFFGYWLCAAEFHASKPREIVLAGDRAQIAPFEQILRGQFAPFCVVAAAPGKLPLLEGKEPVGGQGTAYVCESFACQEPVTDVKKFATLLEKA</sequence>
<keyword evidence="3" id="KW-1185">Reference proteome</keyword>
<dbReference type="Pfam" id="PF03190">
    <property type="entry name" value="Thioredox_DsbH"/>
    <property type="match status" value="1"/>
</dbReference>
<organism evidence="2 3">
    <name type="scientific">Geitlerinema calcuttense NRMC-F 0142</name>
    <dbReference type="NCBI Taxonomy" id="2922238"/>
    <lineage>
        <taxon>Bacteria</taxon>
        <taxon>Bacillati</taxon>
        <taxon>Cyanobacteriota</taxon>
        <taxon>Cyanophyceae</taxon>
        <taxon>Geitlerinematales</taxon>
        <taxon>Geitlerinemataceae</taxon>
        <taxon>Geitlerinema</taxon>
    </lineage>
</organism>
<evidence type="ECO:0000313" key="3">
    <source>
        <dbReference type="Proteomes" id="UP001230986"/>
    </source>
</evidence>
<dbReference type="Gene3D" id="1.50.10.10">
    <property type="match status" value="1"/>
</dbReference>
<accession>A0ABT7LZD9</accession>
<feature type="domain" description="Spermatogenesis-associated protein 20-like TRX" evidence="1">
    <location>
        <begin position="9"/>
        <end position="170"/>
    </location>
</feature>
<dbReference type="Proteomes" id="UP001230986">
    <property type="component" value="Unassembled WGS sequence"/>
</dbReference>
<evidence type="ECO:0000259" key="1">
    <source>
        <dbReference type="Pfam" id="PF03190"/>
    </source>
</evidence>
<dbReference type="PANTHER" id="PTHR42899">
    <property type="entry name" value="SPERMATOGENESIS-ASSOCIATED PROTEIN 20"/>
    <property type="match status" value="1"/>
</dbReference>
<dbReference type="PANTHER" id="PTHR42899:SF1">
    <property type="entry name" value="SPERMATOGENESIS-ASSOCIATED PROTEIN 20"/>
    <property type="match status" value="1"/>
</dbReference>
<dbReference type="InterPro" id="IPR012341">
    <property type="entry name" value="6hp_glycosidase-like_sf"/>
</dbReference>
<dbReference type="InterPro" id="IPR008928">
    <property type="entry name" value="6-hairpin_glycosidase_sf"/>
</dbReference>
<dbReference type="InterPro" id="IPR036249">
    <property type="entry name" value="Thioredoxin-like_sf"/>
</dbReference>
<protein>
    <submittedName>
        <fullName evidence="2">Thioredoxin domain-containing protein</fullName>
    </submittedName>
</protein>
<gene>
    <name evidence="2" type="ORF">QQ055_05535</name>
</gene>
<dbReference type="InterPro" id="IPR004879">
    <property type="entry name" value="Ssp411-like_TRX"/>
</dbReference>
<dbReference type="PIRSF" id="PIRSF006402">
    <property type="entry name" value="UCP006402_thioredoxin"/>
    <property type="match status" value="1"/>
</dbReference>
<comment type="caution">
    <text evidence="2">The sequence shown here is derived from an EMBL/GenBank/DDBJ whole genome shotgun (WGS) entry which is preliminary data.</text>
</comment>
<dbReference type="SUPFAM" id="SSF48208">
    <property type="entry name" value="Six-hairpin glycosidases"/>
    <property type="match status" value="1"/>
</dbReference>
<dbReference type="SUPFAM" id="SSF52833">
    <property type="entry name" value="Thioredoxin-like"/>
    <property type="match status" value="1"/>
</dbReference>
<dbReference type="Gene3D" id="3.40.30.10">
    <property type="entry name" value="Glutaredoxin"/>
    <property type="match status" value="1"/>
</dbReference>
<dbReference type="CDD" id="cd02955">
    <property type="entry name" value="SSP411"/>
    <property type="match status" value="1"/>
</dbReference>